<dbReference type="GO" id="GO:0008408">
    <property type="term" value="F:3'-5' exonuclease activity"/>
    <property type="evidence" value="ECO:0007669"/>
    <property type="project" value="InterPro"/>
</dbReference>
<dbReference type="SMART" id="SM00474">
    <property type="entry name" value="35EXOc"/>
    <property type="match status" value="1"/>
</dbReference>
<dbReference type="OrthoDB" id="18193at2759"/>
<name>A0A9J7MYT4_BRAFL</name>
<evidence type="ECO:0000313" key="4">
    <source>
        <dbReference type="RefSeq" id="XP_035683674.1"/>
    </source>
</evidence>
<dbReference type="OMA" id="EQCSNWQ"/>
<dbReference type="AlphaFoldDB" id="A0A9J7MYT4"/>
<reference evidence="3" key="1">
    <citation type="journal article" date="2020" name="Nat. Ecol. Evol.">
        <title>Deeply conserved synteny resolves early events in vertebrate evolution.</title>
        <authorList>
            <person name="Simakov O."/>
            <person name="Marletaz F."/>
            <person name="Yue J.X."/>
            <person name="O'Connell B."/>
            <person name="Jenkins J."/>
            <person name="Brandt A."/>
            <person name="Calef R."/>
            <person name="Tung C.H."/>
            <person name="Huang T.K."/>
            <person name="Schmutz J."/>
            <person name="Satoh N."/>
            <person name="Yu J.K."/>
            <person name="Putnam N.H."/>
            <person name="Green R.E."/>
            <person name="Rokhsar D.S."/>
        </authorList>
    </citation>
    <scope>NUCLEOTIDE SEQUENCE [LARGE SCALE GENOMIC DNA]</scope>
    <source>
        <strain evidence="3">S238N-H82</strain>
    </source>
</reference>
<dbReference type="InterPro" id="IPR012337">
    <property type="entry name" value="RNaseH-like_sf"/>
</dbReference>
<feature type="domain" description="3'-5' exonuclease" evidence="2">
    <location>
        <begin position="527"/>
        <end position="737"/>
    </location>
</feature>
<dbReference type="RefSeq" id="XP_035683674.1">
    <property type="nucleotide sequence ID" value="XM_035827781.1"/>
</dbReference>
<dbReference type="GO" id="GO:0006139">
    <property type="term" value="P:nucleobase-containing compound metabolic process"/>
    <property type="evidence" value="ECO:0007669"/>
    <property type="project" value="InterPro"/>
</dbReference>
<evidence type="ECO:0000313" key="3">
    <source>
        <dbReference type="Proteomes" id="UP000001554"/>
    </source>
</evidence>
<dbReference type="KEGG" id="bfo:118420789"/>
<proteinExistence type="predicted"/>
<dbReference type="Proteomes" id="UP000001554">
    <property type="component" value="Chromosome 8"/>
</dbReference>
<dbReference type="Gene3D" id="3.30.420.10">
    <property type="entry name" value="Ribonuclease H-like superfamily/Ribonuclease H"/>
    <property type="match status" value="1"/>
</dbReference>
<dbReference type="InterPro" id="IPR036397">
    <property type="entry name" value="RNaseH_sf"/>
</dbReference>
<evidence type="ECO:0000256" key="1">
    <source>
        <dbReference type="SAM" id="MobiDB-lite"/>
    </source>
</evidence>
<keyword evidence="4" id="KW-0540">Nuclease</keyword>
<feature type="compositionally biased region" description="Low complexity" evidence="1">
    <location>
        <begin position="1008"/>
        <end position="1019"/>
    </location>
</feature>
<dbReference type="PANTHER" id="PTHR47765:SF2">
    <property type="entry name" value="EXONUCLEASE MUT-7 HOMOLOG"/>
    <property type="match status" value="1"/>
</dbReference>
<feature type="region of interest" description="Disordered" evidence="1">
    <location>
        <begin position="33"/>
        <end position="70"/>
    </location>
</feature>
<accession>A0A9J7MYT4</accession>
<keyword evidence="4" id="KW-0269">Exonuclease</keyword>
<dbReference type="PANTHER" id="PTHR47765">
    <property type="entry name" value="3'-5' EXONUCLEASE DOMAIN-CONTAINING PROTEIN"/>
    <property type="match status" value="1"/>
</dbReference>
<feature type="compositionally biased region" description="Basic and acidic residues" evidence="1">
    <location>
        <begin position="47"/>
        <end position="59"/>
    </location>
</feature>
<dbReference type="GO" id="GO:0003676">
    <property type="term" value="F:nucleic acid binding"/>
    <property type="evidence" value="ECO:0007669"/>
    <property type="project" value="InterPro"/>
</dbReference>
<dbReference type="InterPro" id="IPR052408">
    <property type="entry name" value="Exonuclease_MUT-7-like"/>
</dbReference>
<dbReference type="InterPro" id="IPR002782">
    <property type="entry name" value="Mut7-C_RNAse_dom"/>
</dbReference>
<dbReference type="SUPFAM" id="SSF53098">
    <property type="entry name" value="Ribonuclease H-like"/>
    <property type="match status" value="1"/>
</dbReference>
<organism evidence="3 4">
    <name type="scientific">Branchiostoma floridae</name>
    <name type="common">Florida lancelet</name>
    <name type="synonym">Amphioxus</name>
    <dbReference type="NCBI Taxonomy" id="7739"/>
    <lineage>
        <taxon>Eukaryota</taxon>
        <taxon>Metazoa</taxon>
        <taxon>Chordata</taxon>
        <taxon>Cephalochordata</taxon>
        <taxon>Leptocardii</taxon>
        <taxon>Amphioxiformes</taxon>
        <taxon>Branchiostomatidae</taxon>
        <taxon>Branchiostoma</taxon>
    </lineage>
</organism>
<protein>
    <submittedName>
        <fullName evidence="4">Exonuclease mut-7 homolog isoform X1</fullName>
    </submittedName>
</protein>
<feature type="region of interest" description="Disordered" evidence="1">
    <location>
        <begin position="942"/>
        <end position="1025"/>
    </location>
</feature>
<feature type="region of interest" description="Disordered" evidence="1">
    <location>
        <begin position="750"/>
        <end position="806"/>
    </location>
</feature>
<keyword evidence="3" id="KW-1185">Reference proteome</keyword>
<keyword evidence="4" id="KW-0378">Hydrolase</keyword>
<dbReference type="InterPro" id="IPR002562">
    <property type="entry name" value="3'-5'_exonuclease_dom"/>
</dbReference>
<sequence>MITFVHICYILLQDTLRKLSDAWWQRNTRALCTEGDSSTNEDTVEGGDQKGTNKGENNQDKNLGIKSSKSWRLPVEVPDKDWIQDSVVEKESAEANRTGNEEIDVRIPGELSRSNPEVSPTFLAHLERTKEQHTRETEEERMAERKDQVARELVQRGEAILKMKVNRQKYTWREWYEDIDVLWANKWFNRSSELLQEGFAMVSNSYCFTLYLMEESRGLRAAKSYSLANYVIMEFENWLRRQSIMGRSPQCEITPHMKLQAVKIGMVGHANLFDPLCRVFHLVGPGNEFLAEHVEILLHKQQYKEAIHCATKLQLQQFFVFEEIAVPLILQDKVNMVESYIQGQHDLQVAMVQLIDSWCAQDFRMDDYLNESTVPYIKREKLKRRHLTKLAARLIKQYSLPPELCPNVNIHRNLGGLKFILYKNYIQGGLGSDNLDELIQQSIGDSPFLHEQLVDLLVGYNDMEAAAQWARRCNVPGERLPPGVAQAMEKLAEEAGSSAEAGEENWEDEVEDVESRYYQMPLHMEFIDVIGTEKGLSSCAQRLLQPGTMVGLDAEWRPSFGNTLITQRVSIVQLAIKDKVYILDMIALVQNTEVGKLQDFFSSLLASQDIIIIGYGIDGDFQMLGRSYPFLREALSKRKRVIDLSHVAARVHKANPALLTFDAGETADDDFTGGASAKSDAHGLSQLVQQCLGLPLAKTEQLSDWERRPLRKAQILYASLDAYCLLEVYDVLTKRVKDAGIAIDFEAPAAGKKSTSGGDKGKKEKKKKKGDGKGPRKPPTAPWSKAGNSRSVSAPGKPTSPPIRPGELSVVCDTMLQGMGRQLRCCGVDVRILENTDDHDRAAEIARLEKRIILTCGMPYQTLRSQVGEGRCLCLDSGVGPREQVLQVLQHFNVKVTQRDIFSRCQVCNGNRYLRIPAGEMRRALDRKQELLLWEREISGGEGAECGPRSSDANSTTAHLNDRHDGSILGESDIPVEGGANPDGPDVKAPVSRNKGGQDNGSSFPPFAAQGAGYQGLAGTRADPTSRRIVGQIRGSLNLAGAEEKFFTSLDKQSDDGGVEESALSYNPTCFYSDGRINMESVTIGAGVPLQIDAVPPGILTKVSEFFCCETCGKVFWEGRHFERVISQFADVLSDIEEGKAAGTVYSKAE</sequence>
<evidence type="ECO:0000259" key="2">
    <source>
        <dbReference type="SMART" id="SM00474"/>
    </source>
</evidence>
<reference evidence="4" key="2">
    <citation type="submission" date="2025-08" db="UniProtKB">
        <authorList>
            <consortium name="RefSeq"/>
        </authorList>
    </citation>
    <scope>IDENTIFICATION</scope>
    <source>
        <strain evidence="4">S238N-H82</strain>
        <tissue evidence="4">Testes</tissue>
    </source>
</reference>
<dbReference type="GeneID" id="118420789"/>
<dbReference type="Pfam" id="PF01612">
    <property type="entry name" value="DNA_pol_A_exo1"/>
    <property type="match status" value="1"/>
</dbReference>
<gene>
    <name evidence="4" type="primary">LOC118420789</name>
</gene>
<dbReference type="Pfam" id="PF01927">
    <property type="entry name" value="Mut7-C"/>
    <property type="match status" value="2"/>
</dbReference>